<proteinExistence type="predicted"/>
<name>A0A1A8JQS6_NOTKU</name>
<dbReference type="AlphaFoldDB" id="A0A1A8JQS6"/>
<dbReference type="EMBL" id="HAED01018745">
    <property type="protein sequence ID" value="SBR05190.1"/>
    <property type="molecule type" value="Transcribed_RNA"/>
</dbReference>
<dbReference type="EMBL" id="HAEE01002435">
    <property type="protein sequence ID" value="SBR22455.1"/>
    <property type="molecule type" value="Transcribed_RNA"/>
</dbReference>
<accession>A0A1A8JQS6</accession>
<sequence length="105" mass="11823">MNRVSNFFCSRAKNVFRRLQQLDGQSCFKMSPEKVTESPQKSSVSDINHVVPLCPKANHSGIKPRGAQSRKLPLKHTHPTKETTACCCKSLVLSPTPFEELKERI</sequence>
<organism evidence="2">
    <name type="scientific">Nothobranchius kuhntae</name>
    <name type="common">Beira killifish</name>
    <dbReference type="NCBI Taxonomy" id="321403"/>
    <lineage>
        <taxon>Eukaryota</taxon>
        <taxon>Metazoa</taxon>
        <taxon>Chordata</taxon>
        <taxon>Craniata</taxon>
        <taxon>Vertebrata</taxon>
        <taxon>Euteleostomi</taxon>
        <taxon>Actinopterygii</taxon>
        <taxon>Neopterygii</taxon>
        <taxon>Teleostei</taxon>
        <taxon>Neoteleostei</taxon>
        <taxon>Acanthomorphata</taxon>
        <taxon>Ovalentaria</taxon>
        <taxon>Atherinomorphae</taxon>
        <taxon>Cyprinodontiformes</taxon>
        <taxon>Nothobranchiidae</taxon>
        <taxon>Nothobranchius</taxon>
    </lineage>
</organism>
<reference evidence="2" key="2">
    <citation type="submission" date="2016-06" db="EMBL/GenBank/DDBJ databases">
        <title>The genome of a short-lived fish provides insights into sex chromosome evolution and the genetic control of aging.</title>
        <authorList>
            <person name="Reichwald K."/>
            <person name="Felder M."/>
            <person name="Petzold A."/>
            <person name="Koch P."/>
            <person name="Groth M."/>
            <person name="Platzer M."/>
        </authorList>
    </citation>
    <scope>NUCLEOTIDE SEQUENCE</scope>
    <source>
        <tissue evidence="2">Brain</tissue>
    </source>
</reference>
<evidence type="ECO:0000313" key="2">
    <source>
        <dbReference type="EMBL" id="SBR22455.1"/>
    </source>
</evidence>
<protein>
    <submittedName>
        <fullName evidence="2">Uncharacterized protein</fullName>
    </submittedName>
</protein>
<feature type="region of interest" description="Disordered" evidence="1">
    <location>
        <begin position="55"/>
        <end position="77"/>
    </location>
</feature>
<reference evidence="2" key="1">
    <citation type="submission" date="2016-05" db="EMBL/GenBank/DDBJ databases">
        <authorList>
            <person name="Lavstsen T."/>
            <person name="Jespersen J.S."/>
        </authorList>
    </citation>
    <scope>NUCLEOTIDE SEQUENCE</scope>
    <source>
        <tissue evidence="2">Brain</tissue>
    </source>
</reference>
<gene>
    <name evidence="2" type="primary">Nfu_g_1_017626</name>
</gene>
<evidence type="ECO:0000256" key="1">
    <source>
        <dbReference type="SAM" id="MobiDB-lite"/>
    </source>
</evidence>